<keyword evidence="2" id="KW-1185">Reference proteome</keyword>
<accession>A0A5C1K5Y8</accession>
<gene>
    <name evidence="1" type="ORF">Zuri_79</name>
</gene>
<sequence length="315" mass="34662">MAGCGADIEANELIQSLTTDNDFTIPEVDFNSDVFKFPDDGTGAMYQEIKPLTVDDLTTRAVDGTGVFDGLMTSIGAHLERQFDKGRIAGAEYTKAYIAAFEGAMSNAVQFLLNKDSAFWQAQTAQIQAITARVQMETAKVQLASIQLEALNQKANYALTKMRLATESVNYCIAQFNLTQMLPMQLLLNTAQKDGQLIANDTATYNLTTRLPKEVENLGYQGNMLKEQTEAQRAQTLDTRVDGTAVTGVLGKQKALYSQQITSYQRDSELKAARIWSDAWITQKTIDEGLVPPDTFTNTNVNAVLQTVRTNNNLG</sequence>
<reference evidence="1" key="1">
    <citation type="submission" date="2019-04" db="EMBL/GenBank/DDBJ databases">
        <authorList>
            <person name="Assadpour T."/>
            <person name="Ahmed J."/>
            <person name="Anderson S."/>
            <person name="Espinosa K."/>
            <person name="Gadsden T."/>
            <person name="Graham A."/>
            <person name="Hajjar W."/>
            <person name="Howard T."/>
            <person name="Lacafta O."/>
            <person name="Matney K."/>
            <person name="Matsen K."/>
            <person name="Osu J."/>
            <person name="Rupe E."/>
            <person name="Sang H."/>
            <person name="Wadi S."/>
            <person name="McNeal J."/>
            <person name="Temple L."/>
        </authorList>
    </citation>
    <scope>NUCLEOTIDE SEQUENCE [LARGE SCALE GENOMIC DNA]</scope>
</reference>
<organism evidence="1 2">
    <name type="scientific">Pseudomonas phage Zuri</name>
    <dbReference type="NCBI Taxonomy" id="2604899"/>
    <lineage>
        <taxon>Viruses</taxon>
        <taxon>Duplodnaviria</taxon>
        <taxon>Heunggongvirae</taxon>
        <taxon>Uroviricota</taxon>
        <taxon>Caudoviricetes</taxon>
        <taxon>Schitoviridae</taxon>
        <taxon>Zurivirus</taxon>
        <taxon>Zurivirus zuri</taxon>
    </lineage>
</organism>
<evidence type="ECO:0000313" key="2">
    <source>
        <dbReference type="Proteomes" id="UP000322075"/>
    </source>
</evidence>
<protein>
    <submittedName>
        <fullName evidence="1">Uncharacterized protein</fullName>
    </submittedName>
</protein>
<dbReference type="EMBL" id="MK863032">
    <property type="protein sequence ID" value="QEM41172.1"/>
    <property type="molecule type" value="Genomic_DNA"/>
</dbReference>
<dbReference type="Proteomes" id="UP000322075">
    <property type="component" value="Segment"/>
</dbReference>
<evidence type="ECO:0000313" key="1">
    <source>
        <dbReference type="EMBL" id="QEM41172.1"/>
    </source>
</evidence>
<name>A0A5C1K5Y8_9CAUD</name>
<proteinExistence type="predicted"/>